<name>A0A9D2I8N9_9FIRM</name>
<protein>
    <submittedName>
        <fullName evidence="1">Uncharacterized protein</fullName>
    </submittedName>
</protein>
<dbReference type="InterPro" id="IPR017853">
    <property type="entry name" value="GH"/>
</dbReference>
<organism evidence="1 2">
    <name type="scientific">Candidatus Eisenbergiella merdipullorum</name>
    <dbReference type="NCBI Taxonomy" id="2838553"/>
    <lineage>
        <taxon>Bacteria</taxon>
        <taxon>Bacillati</taxon>
        <taxon>Bacillota</taxon>
        <taxon>Clostridia</taxon>
        <taxon>Lachnospirales</taxon>
        <taxon>Lachnospiraceae</taxon>
        <taxon>Eisenbergiella</taxon>
    </lineage>
</organism>
<dbReference type="AlphaFoldDB" id="A0A9D2I8N9"/>
<comment type="caution">
    <text evidence="1">The sequence shown here is derived from an EMBL/GenBank/DDBJ whole genome shotgun (WGS) entry which is preliminary data.</text>
</comment>
<dbReference type="InterPro" id="IPR013785">
    <property type="entry name" value="Aldolase_TIM"/>
</dbReference>
<sequence length="497" mass="54883">MNLIPETIPCTGDYYCTWATQARVRPADMADDSLDVRNNLDEEFLFGKNGVIGDYFQLIRRDLIVLLDDGWDVPKGTKNPEDRGRFGSLMPDAARFPFCSGSRADRLSAISHRIKSLGYKGAGLWIACQRPGEIKPGHVPVEEDRPFWEAAARDSHEAGILYWKVDWGNYCNSADYRRMMTESVRRYAPGLLIEHFPAGMYPPFGKYIYSLDRLSDDEDSFNRRIAAASDYLRTYDVKNEFKYSQTLNRIALLGEGISGSTVKLNVEDCMYLGAGLGCSVGIMRHNRFAPGRESFDTANYAEVARTVRWHRIAPPFALAEAGLSVADELLYDRCTFPPREIDVWPFVAGKTLESPAPSAISRGCPLPVVTAAVKPFVAASHHPETGAYSIAALPRTVDGVFMKPFPADVTASGVSPDAPVGIFGRYRRLALRFDRCVEGRRVYAQDLLSDQALDVTGRVGLSDCELVIPGGLIDSLCDANRAAGDNSDPGIVLRLGE</sequence>
<dbReference type="SUPFAM" id="SSF51445">
    <property type="entry name" value="(Trans)glycosidases"/>
    <property type="match status" value="1"/>
</dbReference>
<accession>A0A9D2I8N9</accession>
<dbReference type="Gene3D" id="3.20.20.70">
    <property type="entry name" value="Aldolase class I"/>
    <property type="match status" value="1"/>
</dbReference>
<reference evidence="1" key="1">
    <citation type="journal article" date="2021" name="PeerJ">
        <title>Extensive microbial diversity within the chicken gut microbiome revealed by metagenomics and culture.</title>
        <authorList>
            <person name="Gilroy R."/>
            <person name="Ravi A."/>
            <person name="Getino M."/>
            <person name="Pursley I."/>
            <person name="Horton D.L."/>
            <person name="Alikhan N.F."/>
            <person name="Baker D."/>
            <person name="Gharbi K."/>
            <person name="Hall N."/>
            <person name="Watson M."/>
            <person name="Adriaenssens E.M."/>
            <person name="Foster-Nyarko E."/>
            <person name="Jarju S."/>
            <person name="Secka A."/>
            <person name="Antonio M."/>
            <person name="Oren A."/>
            <person name="Chaudhuri R.R."/>
            <person name="La Ragione R."/>
            <person name="Hildebrand F."/>
            <person name="Pallen M.J."/>
        </authorList>
    </citation>
    <scope>NUCLEOTIDE SEQUENCE</scope>
    <source>
        <strain evidence="1">CHK179-7159</strain>
    </source>
</reference>
<evidence type="ECO:0000313" key="1">
    <source>
        <dbReference type="EMBL" id="HJA93773.1"/>
    </source>
</evidence>
<proteinExistence type="predicted"/>
<gene>
    <name evidence="1" type="ORF">H9717_11780</name>
</gene>
<dbReference type="EMBL" id="DWYY01000127">
    <property type="protein sequence ID" value="HJA93773.1"/>
    <property type="molecule type" value="Genomic_DNA"/>
</dbReference>
<evidence type="ECO:0000313" key="2">
    <source>
        <dbReference type="Proteomes" id="UP000886858"/>
    </source>
</evidence>
<reference evidence="1" key="2">
    <citation type="submission" date="2021-04" db="EMBL/GenBank/DDBJ databases">
        <authorList>
            <person name="Gilroy R."/>
        </authorList>
    </citation>
    <scope>NUCLEOTIDE SEQUENCE</scope>
    <source>
        <strain evidence="1">CHK179-7159</strain>
    </source>
</reference>
<dbReference type="Proteomes" id="UP000886858">
    <property type="component" value="Unassembled WGS sequence"/>
</dbReference>